<gene>
    <name evidence="6" type="ORF">BDK89_0503</name>
</gene>
<dbReference type="CDD" id="cd00452">
    <property type="entry name" value="KDPG_aldolase"/>
    <property type="match status" value="1"/>
</dbReference>
<dbReference type="PANTHER" id="PTHR30246:SF1">
    <property type="entry name" value="2-DEHYDRO-3-DEOXY-6-PHOSPHOGALACTONATE ALDOLASE-RELATED"/>
    <property type="match status" value="1"/>
</dbReference>
<dbReference type="SUPFAM" id="SSF51569">
    <property type="entry name" value="Aldolase"/>
    <property type="match status" value="1"/>
</dbReference>
<comment type="subunit">
    <text evidence="3">Homotrimer.</text>
</comment>
<dbReference type="InterPro" id="IPR000887">
    <property type="entry name" value="Aldlse_KDPG_KHG"/>
</dbReference>
<dbReference type="InterPro" id="IPR031338">
    <property type="entry name" value="KDPG/KHG_AS_2"/>
</dbReference>
<dbReference type="Proteomes" id="UP000294558">
    <property type="component" value="Unassembled WGS sequence"/>
</dbReference>
<dbReference type="OrthoDB" id="9805177at2"/>
<comment type="pathway">
    <text evidence="1">Carbohydrate acid metabolism.</text>
</comment>
<dbReference type="GO" id="GO:0016829">
    <property type="term" value="F:lyase activity"/>
    <property type="evidence" value="ECO:0007669"/>
    <property type="project" value="UniProtKB-KW"/>
</dbReference>
<dbReference type="PANTHER" id="PTHR30246">
    <property type="entry name" value="2-KETO-3-DEOXY-6-PHOSPHOGLUCONATE ALDOLASE"/>
    <property type="match status" value="1"/>
</dbReference>
<keyword evidence="7" id="KW-1185">Reference proteome</keyword>
<comment type="caution">
    <text evidence="6">The sequence shown here is derived from an EMBL/GenBank/DDBJ whole genome shotgun (WGS) entry which is preliminary data.</text>
</comment>
<dbReference type="RefSeq" id="WP_133867446.1">
    <property type="nucleotide sequence ID" value="NZ_SOAU01000001.1"/>
</dbReference>
<dbReference type="Gene3D" id="3.20.20.70">
    <property type="entry name" value="Aldolase class I"/>
    <property type="match status" value="1"/>
</dbReference>
<keyword evidence="5" id="KW-0119">Carbohydrate metabolism</keyword>
<dbReference type="EMBL" id="SOAU01000001">
    <property type="protein sequence ID" value="TDT14944.1"/>
    <property type="molecule type" value="Genomic_DNA"/>
</dbReference>
<sequence>MSDLRDHALACLRADRIMAVLRQIPREHLVPLCDLLVERGVRSLEITHDYPGTVDDVAFLVDRFGDEASVGVGTTWTIEQAESAAAAGSTFCVLPGIDVATAERSAELGMLTLPGVQTPAEIQTAIRHGADVLKFFPADPPGPAWLAQVAPAYRQRPFMATGGVSTQNMQAFYDAGAIAVGMGDSLFGSYDDLATARTMIDAAVAVARRDD</sequence>
<evidence type="ECO:0000256" key="2">
    <source>
        <dbReference type="ARBA" id="ARBA00006906"/>
    </source>
</evidence>
<evidence type="ECO:0000256" key="4">
    <source>
        <dbReference type="ARBA" id="ARBA00023239"/>
    </source>
</evidence>
<evidence type="ECO:0000313" key="6">
    <source>
        <dbReference type="EMBL" id="TDT14944.1"/>
    </source>
</evidence>
<name>A0A4R7HWM4_9ACTN</name>
<organism evidence="6 7">
    <name type="scientific">Ilumatobacter fluminis</name>
    <dbReference type="NCBI Taxonomy" id="467091"/>
    <lineage>
        <taxon>Bacteria</taxon>
        <taxon>Bacillati</taxon>
        <taxon>Actinomycetota</taxon>
        <taxon>Acidimicrobiia</taxon>
        <taxon>Acidimicrobiales</taxon>
        <taxon>Ilumatobacteraceae</taxon>
        <taxon>Ilumatobacter</taxon>
    </lineage>
</organism>
<evidence type="ECO:0000256" key="1">
    <source>
        <dbReference type="ARBA" id="ARBA00004761"/>
    </source>
</evidence>
<dbReference type="PROSITE" id="PS00160">
    <property type="entry name" value="ALDOLASE_KDPG_KHG_2"/>
    <property type="match status" value="1"/>
</dbReference>
<accession>A0A4R7HWM4</accession>
<dbReference type="InterPro" id="IPR013785">
    <property type="entry name" value="Aldolase_TIM"/>
</dbReference>
<evidence type="ECO:0000256" key="5">
    <source>
        <dbReference type="ARBA" id="ARBA00023277"/>
    </source>
</evidence>
<evidence type="ECO:0000313" key="7">
    <source>
        <dbReference type="Proteomes" id="UP000294558"/>
    </source>
</evidence>
<reference evidence="6 7" key="1">
    <citation type="submission" date="2019-03" db="EMBL/GenBank/DDBJ databases">
        <title>Sequencing the genomes of 1000 actinobacteria strains.</title>
        <authorList>
            <person name="Klenk H.-P."/>
        </authorList>
    </citation>
    <scope>NUCLEOTIDE SEQUENCE [LARGE SCALE GENOMIC DNA]</scope>
    <source>
        <strain evidence="6 7">DSM 18936</strain>
    </source>
</reference>
<dbReference type="Pfam" id="PF01081">
    <property type="entry name" value="Aldolase"/>
    <property type="match status" value="1"/>
</dbReference>
<keyword evidence="4" id="KW-0456">Lyase</keyword>
<dbReference type="AlphaFoldDB" id="A0A4R7HWM4"/>
<proteinExistence type="inferred from homology"/>
<comment type="similarity">
    <text evidence="2">Belongs to the KHG/KDPG aldolase family.</text>
</comment>
<evidence type="ECO:0000256" key="3">
    <source>
        <dbReference type="ARBA" id="ARBA00011233"/>
    </source>
</evidence>
<protein>
    <submittedName>
        <fullName evidence="6">2-keto-3-deoxy-phosphogluconate aldolase</fullName>
    </submittedName>
</protein>